<dbReference type="Pfam" id="PF00651">
    <property type="entry name" value="BTB"/>
    <property type="match status" value="1"/>
</dbReference>
<dbReference type="EMBL" id="JAPZBO010000004">
    <property type="protein sequence ID" value="KAJ5318224.1"/>
    <property type="molecule type" value="Genomic_DNA"/>
</dbReference>
<proteinExistence type="predicted"/>
<keyword evidence="4" id="KW-1185">Reference proteome</keyword>
<dbReference type="Gene3D" id="3.30.710.10">
    <property type="entry name" value="Potassium Channel Kv1.1, Chain A"/>
    <property type="match status" value="1"/>
</dbReference>
<dbReference type="PANTHER" id="PTHR47843">
    <property type="entry name" value="BTB DOMAIN-CONTAINING PROTEIN-RELATED"/>
    <property type="match status" value="1"/>
</dbReference>
<protein>
    <recommendedName>
        <fullName evidence="2">BTB domain-containing protein</fullName>
    </recommendedName>
</protein>
<sequence>IRRTGQYSNLEVKCQHLTFHVHRCIVCPQSIFFDRAVKGEFKEASSGVITIHDDPLIATKMFDFLYSGKYDDRPDVRDDLPDDQDFEAPQDDTDLQNSPIPGAFNVRLPAQTNVQVYTIADKYAIGSLQNLSLKKLESNLNNEWTDLGFLDTVKDVYEGQCPPNSDLRELLCKFAIQHLSGLKDSPRFREVRKKYPEFTDSLSQLLMERVVELEKFM</sequence>
<feature type="region of interest" description="Disordered" evidence="1">
    <location>
        <begin position="76"/>
        <end position="95"/>
    </location>
</feature>
<dbReference type="AlphaFoldDB" id="A0A9W9Q1B1"/>
<reference evidence="3" key="1">
    <citation type="submission" date="2022-12" db="EMBL/GenBank/DDBJ databases">
        <authorList>
            <person name="Petersen C."/>
        </authorList>
    </citation>
    <scope>NUCLEOTIDE SEQUENCE</scope>
    <source>
        <strain evidence="3">IBT 21472</strain>
    </source>
</reference>
<evidence type="ECO:0000259" key="2">
    <source>
        <dbReference type="PROSITE" id="PS50097"/>
    </source>
</evidence>
<dbReference type="SUPFAM" id="SSF54695">
    <property type="entry name" value="POZ domain"/>
    <property type="match status" value="1"/>
</dbReference>
<dbReference type="InterPro" id="IPR011333">
    <property type="entry name" value="SKP1/BTB/POZ_sf"/>
</dbReference>
<evidence type="ECO:0000313" key="4">
    <source>
        <dbReference type="Proteomes" id="UP001147746"/>
    </source>
</evidence>
<feature type="domain" description="BTB" evidence="2">
    <location>
        <begin position="8"/>
        <end position="74"/>
    </location>
</feature>
<comment type="caution">
    <text evidence="3">The sequence shown here is derived from an EMBL/GenBank/DDBJ whole genome shotgun (WGS) entry which is preliminary data.</text>
</comment>
<feature type="compositionally biased region" description="Acidic residues" evidence="1">
    <location>
        <begin position="80"/>
        <end position="94"/>
    </location>
</feature>
<dbReference type="PANTHER" id="PTHR47843:SF5">
    <property type="entry name" value="BTB_POZ DOMAIN PROTEIN"/>
    <property type="match status" value="1"/>
</dbReference>
<evidence type="ECO:0000313" key="3">
    <source>
        <dbReference type="EMBL" id="KAJ5318224.1"/>
    </source>
</evidence>
<organism evidence="3 4">
    <name type="scientific">Penicillium atrosanguineum</name>
    <dbReference type="NCBI Taxonomy" id="1132637"/>
    <lineage>
        <taxon>Eukaryota</taxon>
        <taxon>Fungi</taxon>
        <taxon>Dikarya</taxon>
        <taxon>Ascomycota</taxon>
        <taxon>Pezizomycotina</taxon>
        <taxon>Eurotiomycetes</taxon>
        <taxon>Eurotiomycetidae</taxon>
        <taxon>Eurotiales</taxon>
        <taxon>Aspergillaceae</taxon>
        <taxon>Penicillium</taxon>
    </lineage>
</organism>
<dbReference type="CDD" id="cd18186">
    <property type="entry name" value="BTB_POZ_ZBTB_KLHL-like"/>
    <property type="match status" value="1"/>
</dbReference>
<gene>
    <name evidence="3" type="ORF">N7476_004644</name>
</gene>
<dbReference type="PROSITE" id="PS50097">
    <property type="entry name" value="BTB"/>
    <property type="match status" value="1"/>
</dbReference>
<feature type="non-terminal residue" evidence="3">
    <location>
        <position position="1"/>
    </location>
</feature>
<evidence type="ECO:0000256" key="1">
    <source>
        <dbReference type="SAM" id="MobiDB-lite"/>
    </source>
</evidence>
<name>A0A9W9Q1B1_9EURO</name>
<dbReference type="Proteomes" id="UP001147746">
    <property type="component" value="Unassembled WGS sequence"/>
</dbReference>
<accession>A0A9W9Q1B1</accession>
<reference evidence="3" key="2">
    <citation type="journal article" date="2023" name="IMA Fungus">
        <title>Comparative genomic study of the Penicillium genus elucidates a diverse pangenome and 15 lateral gene transfer events.</title>
        <authorList>
            <person name="Petersen C."/>
            <person name="Sorensen T."/>
            <person name="Nielsen M.R."/>
            <person name="Sondergaard T.E."/>
            <person name="Sorensen J.L."/>
            <person name="Fitzpatrick D.A."/>
            <person name="Frisvad J.C."/>
            <person name="Nielsen K.L."/>
        </authorList>
    </citation>
    <scope>NUCLEOTIDE SEQUENCE</scope>
    <source>
        <strain evidence="3">IBT 21472</strain>
    </source>
</reference>
<dbReference type="InterPro" id="IPR000210">
    <property type="entry name" value="BTB/POZ_dom"/>
</dbReference>